<evidence type="ECO:0000313" key="5">
    <source>
        <dbReference type="Proteomes" id="UP000637383"/>
    </source>
</evidence>
<comment type="caution">
    <text evidence="4">The sequence shown here is derived from an EMBL/GenBank/DDBJ whole genome shotgun (WGS) entry which is preliminary data.</text>
</comment>
<dbReference type="EMBL" id="JACJTU010000012">
    <property type="protein sequence ID" value="MBD2735125.1"/>
    <property type="molecule type" value="Genomic_DNA"/>
</dbReference>
<accession>A0ABR8K6P0</accession>
<dbReference type="Proteomes" id="UP000637383">
    <property type="component" value="Unassembled WGS sequence"/>
</dbReference>
<feature type="chain" id="PRO_5045367932" evidence="2">
    <location>
        <begin position="22"/>
        <end position="244"/>
    </location>
</feature>
<evidence type="ECO:0000313" key="4">
    <source>
        <dbReference type="EMBL" id="MBD2735125.1"/>
    </source>
</evidence>
<feature type="domain" description="SLH" evidence="3">
    <location>
        <begin position="102"/>
        <end position="165"/>
    </location>
</feature>
<dbReference type="RefSeq" id="WP_190955877.1">
    <property type="nucleotide sequence ID" value="NZ_JACJTU010000012.1"/>
</dbReference>
<evidence type="ECO:0000256" key="1">
    <source>
        <dbReference type="SAM" id="MobiDB-lite"/>
    </source>
</evidence>
<dbReference type="PROSITE" id="PS51272">
    <property type="entry name" value="SLH"/>
    <property type="match status" value="3"/>
</dbReference>
<feature type="domain" description="SLH" evidence="3">
    <location>
        <begin position="169"/>
        <end position="232"/>
    </location>
</feature>
<reference evidence="4 5" key="1">
    <citation type="journal article" date="2020" name="ISME J.">
        <title>Comparative genomics reveals insights into cyanobacterial evolution and habitat adaptation.</title>
        <authorList>
            <person name="Chen M.Y."/>
            <person name="Teng W.K."/>
            <person name="Zhao L."/>
            <person name="Hu C.X."/>
            <person name="Zhou Y.K."/>
            <person name="Han B.P."/>
            <person name="Song L.R."/>
            <person name="Shu W.S."/>
        </authorList>
    </citation>
    <scope>NUCLEOTIDE SEQUENCE [LARGE SCALE GENOMIC DNA]</scope>
    <source>
        <strain evidence="4 5">FACHB-159</strain>
    </source>
</reference>
<feature type="region of interest" description="Disordered" evidence="1">
    <location>
        <begin position="224"/>
        <end position="244"/>
    </location>
</feature>
<evidence type="ECO:0000259" key="3">
    <source>
        <dbReference type="PROSITE" id="PS51272"/>
    </source>
</evidence>
<dbReference type="InterPro" id="IPR001119">
    <property type="entry name" value="SLH_dom"/>
</dbReference>
<organism evidence="4 5">
    <name type="scientific">Nostoc paludosum FACHB-159</name>
    <dbReference type="NCBI Taxonomy" id="2692908"/>
    <lineage>
        <taxon>Bacteria</taxon>
        <taxon>Bacillati</taxon>
        <taxon>Cyanobacteriota</taxon>
        <taxon>Cyanophyceae</taxon>
        <taxon>Nostocales</taxon>
        <taxon>Nostocaceae</taxon>
        <taxon>Nostoc</taxon>
    </lineage>
</organism>
<dbReference type="Pfam" id="PF00395">
    <property type="entry name" value="SLH"/>
    <property type="match status" value="3"/>
</dbReference>
<protein>
    <submittedName>
        <fullName evidence="4">S-layer homology domain-containing protein</fullName>
    </submittedName>
</protein>
<feature type="signal peptide" evidence="2">
    <location>
        <begin position="1"/>
        <end position="21"/>
    </location>
</feature>
<proteinExistence type="predicted"/>
<evidence type="ECO:0000256" key="2">
    <source>
        <dbReference type="SAM" id="SignalP"/>
    </source>
</evidence>
<keyword evidence="2" id="KW-0732">Signal</keyword>
<name>A0ABR8K6P0_9NOSO</name>
<sequence>MRRLSITLSLVALLQNLPAIAQTPIPGNTAQTPIPGNTAQTPVPGNTAEIPSDSIQQVVAAKWMTNFSDGNFYPERFVSRAELAAIMVKAFRLDKRQEVNKENLAIPDVPRSYWAFNDIQTVLKTDIMKGYRGNQFFPNQRVTKAEALAIFAQAYGVFQFPDDAVDEILAAYPDEKSIPSWARKAIATVATEGFLNTDAQNNISPLKPVTRGDMAYVLSKYLQRQKQQPETPEVPIIPNSQPSP</sequence>
<keyword evidence="5" id="KW-1185">Reference proteome</keyword>
<feature type="domain" description="SLH" evidence="3">
    <location>
        <begin position="38"/>
        <end position="101"/>
    </location>
</feature>
<gene>
    <name evidence="4" type="ORF">H6H03_14700</name>
</gene>